<dbReference type="eggNOG" id="COG0561">
    <property type="taxonomic scope" value="Bacteria"/>
</dbReference>
<organism evidence="2 3">
    <name type="scientific">Acetonema longum DSM 6540</name>
    <dbReference type="NCBI Taxonomy" id="1009370"/>
    <lineage>
        <taxon>Bacteria</taxon>
        <taxon>Bacillati</taxon>
        <taxon>Bacillota</taxon>
        <taxon>Negativicutes</taxon>
        <taxon>Acetonemataceae</taxon>
        <taxon>Acetonema</taxon>
    </lineage>
</organism>
<keyword evidence="1" id="KW-0472">Membrane</keyword>
<sequence>MLLHKLRMYANGSVRIEIVGRMPERFINLCMAQEIYLWGIIETENKLYAYVLLPDFFRIRPLVKKSQCRIRVLGYRGLPFLMKRIKRRKMMVVGFVLFLTVLQILTSYIWFIDITGVKTVSREALQNVLTTNGLRIGAVKHHIQVKAVENAIETSIPEVAWVGLTFQGTRAMIEIVEKTTAKEEDKSPADIVALRDGIVTEAIVLTGEPMVKKGDTVRKGDVLIRGMTEQQPVRAKGIIKARTWYESYSEAGFVEEKRERTGRRLVSVILHCGDREIIFNKIADQPFALYETEFIRKKAPQWRNSSLAVECTIKLYHELTATVITYTQEQVQDHAKAEALAVINQTLPESAEILTRTVTVLQTPETDLIRVKVTMEAMEDIGVTSKAPL</sequence>
<dbReference type="STRING" id="1009370.ALO_13724"/>
<name>F7NKX6_9FIRM</name>
<keyword evidence="1" id="KW-1133">Transmembrane helix</keyword>
<dbReference type="PIRSF" id="PIRSF029895">
    <property type="entry name" value="SpoIV"/>
    <property type="match status" value="1"/>
</dbReference>
<evidence type="ECO:0000313" key="3">
    <source>
        <dbReference type="Proteomes" id="UP000003240"/>
    </source>
</evidence>
<evidence type="ECO:0000256" key="1">
    <source>
        <dbReference type="SAM" id="Phobius"/>
    </source>
</evidence>
<dbReference type="InterPro" id="IPR010690">
    <property type="entry name" value="YqfD"/>
</dbReference>
<accession>F7NKX6</accession>
<dbReference type="RefSeq" id="WP_004096691.1">
    <property type="nucleotide sequence ID" value="NZ_AFGF01000121.1"/>
</dbReference>
<gene>
    <name evidence="2" type="ORF">ALO_13724</name>
</gene>
<dbReference type="EMBL" id="AFGF01000121">
    <property type="protein sequence ID" value="EGO63319.1"/>
    <property type="molecule type" value="Genomic_DNA"/>
</dbReference>
<dbReference type="OrthoDB" id="1640349at2"/>
<dbReference type="Proteomes" id="UP000003240">
    <property type="component" value="Unassembled WGS sequence"/>
</dbReference>
<feature type="transmembrane region" description="Helical" evidence="1">
    <location>
        <begin position="90"/>
        <end position="111"/>
    </location>
</feature>
<keyword evidence="1" id="KW-0812">Transmembrane</keyword>
<evidence type="ECO:0000313" key="2">
    <source>
        <dbReference type="EMBL" id="EGO63319.1"/>
    </source>
</evidence>
<protein>
    <submittedName>
        <fullName evidence="2">Putative stage IV sporulation YqfD</fullName>
    </submittedName>
</protein>
<dbReference type="Pfam" id="PF06898">
    <property type="entry name" value="YqfD"/>
    <property type="match status" value="1"/>
</dbReference>
<keyword evidence="3" id="KW-1185">Reference proteome</keyword>
<reference evidence="2 3" key="1">
    <citation type="journal article" date="2011" name="EMBO J.">
        <title>Structural diversity of bacterial flagellar motors.</title>
        <authorList>
            <person name="Chen S."/>
            <person name="Beeby M."/>
            <person name="Murphy G.E."/>
            <person name="Leadbetter J.R."/>
            <person name="Hendrixson D.R."/>
            <person name="Briegel A."/>
            <person name="Li Z."/>
            <person name="Shi J."/>
            <person name="Tocheva E.I."/>
            <person name="Muller A."/>
            <person name="Dobro M.J."/>
            <person name="Jensen G.J."/>
        </authorList>
    </citation>
    <scope>NUCLEOTIDE SEQUENCE [LARGE SCALE GENOMIC DNA]</scope>
    <source>
        <strain evidence="2 3">DSM 6540</strain>
    </source>
</reference>
<proteinExistence type="predicted"/>
<comment type="caution">
    <text evidence="2">The sequence shown here is derived from an EMBL/GenBank/DDBJ whole genome shotgun (WGS) entry which is preliminary data.</text>
</comment>
<dbReference type="NCBIfam" id="TIGR02876">
    <property type="entry name" value="spore_yqfD"/>
    <property type="match status" value="1"/>
</dbReference>
<dbReference type="AlphaFoldDB" id="F7NKX6"/>